<comment type="caution">
    <text evidence="2">The sequence shown here is derived from an EMBL/GenBank/DDBJ whole genome shotgun (WGS) entry which is preliminary data.</text>
</comment>
<dbReference type="PROSITE" id="PS00092">
    <property type="entry name" value="N6_MTASE"/>
    <property type="match status" value="1"/>
</dbReference>
<evidence type="ECO:0000313" key="3">
    <source>
        <dbReference type="Proteomes" id="UP000295680"/>
    </source>
</evidence>
<accession>A0A4V2S602</accession>
<protein>
    <submittedName>
        <fullName evidence="2">tRNA G10 N-methylase Trm11</fullName>
    </submittedName>
</protein>
<sequence>MRHHYVARTVRGIEHVVAAEITDRRFGSVDAVRHREVWFRGFPDAVRLRTADDLVRVLAVVDDIGPTKAALTTLADAAAELVSLPDKEVDVTASFLGRRNYNRYDIEDTVGRALEQRLRLRYHPRRAGRHRPRCGATVRVTIEDKRAMIGLRVLDRPLHQRDYRTVSRPGASHPPLAAAMCRLADNPRSLLDPCCGVGTIPIEARALGVQAMGTDVEPAAIRAAATNEPRLHWSVADAGRLPLTDGGVAAVVTNPPWGGQVSAGGLPLHRFWAEVRRVLTPEGRAVVLMPEPERWLPDAERAGLRARSALPVRLHGASPSIVVFD</sequence>
<dbReference type="Gene3D" id="3.30.2130.30">
    <property type="match status" value="1"/>
</dbReference>
<name>A0A4V2S602_9PSEU</name>
<dbReference type="CDD" id="cd11715">
    <property type="entry name" value="THUMP_AdoMetMT"/>
    <property type="match status" value="1"/>
</dbReference>
<organism evidence="2 3">
    <name type="scientific">Actinocrispum wychmicini</name>
    <dbReference type="NCBI Taxonomy" id="1213861"/>
    <lineage>
        <taxon>Bacteria</taxon>
        <taxon>Bacillati</taxon>
        <taxon>Actinomycetota</taxon>
        <taxon>Actinomycetes</taxon>
        <taxon>Pseudonocardiales</taxon>
        <taxon>Pseudonocardiaceae</taxon>
        <taxon>Actinocrispum</taxon>
    </lineage>
</organism>
<dbReference type="GO" id="GO:0003676">
    <property type="term" value="F:nucleic acid binding"/>
    <property type="evidence" value="ECO:0007669"/>
    <property type="project" value="InterPro"/>
</dbReference>
<dbReference type="EMBL" id="SLWS01000009">
    <property type="protein sequence ID" value="TCO54160.1"/>
    <property type="molecule type" value="Genomic_DNA"/>
</dbReference>
<feature type="domain" description="Ribosomal RNA large subunit methyltransferase K/L-like methyltransferase" evidence="1">
    <location>
        <begin position="161"/>
        <end position="309"/>
    </location>
</feature>
<dbReference type="SUPFAM" id="SSF53335">
    <property type="entry name" value="S-adenosyl-L-methionine-dependent methyltransferases"/>
    <property type="match status" value="1"/>
</dbReference>
<dbReference type="InterPro" id="IPR002052">
    <property type="entry name" value="DNA_methylase_N6_adenine_CS"/>
</dbReference>
<keyword evidence="2" id="KW-0489">Methyltransferase</keyword>
<dbReference type="AlphaFoldDB" id="A0A4V2S602"/>
<dbReference type="Gene3D" id="3.40.50.150">
    <property type="entry name" value="Vaccinia Virus protein VP39"/>
    <property type="match status" value="1"/>
</dbReference>
<dbReference type="InterPro" id="IPR000241">
    <property type="entry name" value="RlmKL-like_Mtase"/>
</dbReference>
<dbReference type="PANTHER" id="PTHR14911">
    <property type="entry name" value="THUMP DOMAIN-CONTAINING"/>
    <property type="match status" value="1"/>
</dbReference>
<evidence type="ECO:0000259" key="1">
    <source>
        <dbReference type="Pfam" id="PF01170"/>
    </source>
</evidence>
<dbReference type="OrthoDB" id="9795864at2"/>
<dbReference type="RefSeq" id="WP_132123153.1">
    <property type="nucleotide sequence ID" value="NZ_SLWS01000009.1"/>
</dbReference>
<gene>
    <name evidence="2" type="ORF">EV192_109140</name>
</gene>
<dbReference type="GO" id="GO:0016423">
    <property type="term" value="F:tRNA (guanine) methyltransferase activity"/>
    <property type="evidence" value="ECO:0007669"/>
    <property type="project" value="TreeGrafter"/>
</dbReference>
<dbReference type="PANTHER" id="PTHR14911:SF13">
    <property type="entry name" value="TRNA (GUANINE(6)-N2)-METHYLTRANSFERASE THUMP3"/>
    <property type="match status" value="1"/>
</dbReference>
<keyword evidence="3" id="KW-1185">Reference proteome</keyword>
<dbReference type="Pfam" id="PF01170">
    <property type="entry name" value="UPF0020"/>
    <property type="match status" value="1"/>
</dbReference>
<reference evidence="2 3" key="1">
    <citation type="submission" date="2019-03" db="EMBL/GenBank/DDBJ databases">
        <title>Genomic Encyclopedia of Type Strains, Phase IV (KMG-IV): sequencing the most valuable type-strain genomes for metagenomic binning, comparative biology and taxonomic classification.</title>
        <authorList>
            <person name="Goeker M."/>
        </authorList>
    </citation>
    <scope>NUCLEOTIDE SEQUENCE [LARGE SCALE GENOMIC DNA]</scope>
    <source>
        <strain evidence="2 3">DSM 45934</strain>
    </source>
</reference>
<dbReference type="GO" id="GO:0030488">
    <property type="term" value="P:tRNA methylation"/>
    <property type="evidence" value="ECO:0007669"/>
    <property type="project" value="TreeGrafter"/>
</dbReference>
<dbReference type="Proteomes" id="UP000295680">
    <property type="component" value="Unassembled WGS sequence"/>
</dbReference>
<keyword evidence="2" id="KW-0808">Transferase</keyword>
<evidence type="ECO:0000313" key="2">
    <source>
        <dbReference type="EMBL" id="TCO54160.1"/>
    </source>
</evidence>
<dbReference type="InterPro" id="IPR029063">
    <property type="entry name" value="SAM-dependent_MTases_sf"/>
</dbReference>
<dbReference type="CDD" id="cd02440">
    <property type="entry name" value="AdoMet_MTases"/>
    <property type="match status" value="1"/>
</dbReference>
<proteinExistence type="predicted"/>